<evidence type="ECO:0000313" key="3">
    <source>
        <dbReference type="Proteomes" id="UP000024284"/>
    </source>
</evidence>
<protein>
    <submittedName>
        <fullName evidence="2">Peptidase S74</fullName>
    </submittedName>
</protein>
<accession>A0A086PBF3</accession>
<name>A0A086PBF3_SPHHM</name>
<gene>
    <name evidence="2" type="ORF">BV98_001433</name>
</gene>
<dbReference type="AlphaFoldDB" id="A0A086PBF3"/>
<dbReference type="Proteomes" id="UP000024284">
    <property type="component" value="Unassembled WGS sequence"/>
</dbReference>
<proteinExistence type="predicted"/>
<keyword evidence="3" id="KW-1185">Reference proteome</keyword>
<dbReference type="Pfam" id="PF13884">
    <property type="entry name" value="Peptidase_S74"/>
    <property type="match status" value="1"/>
</dbReference>
<dbReference type="RefSeq" id="WP_051908166.1">
    <property type="nucleotide sequence ID" value="NZ_BCZD01000024.1"/>
</dbReference>
<dbReference type="PROSITE" id="PS51688">
    <property type="entry name" value="ICA"/>
    <property type="match status" value="1"/>
</dbReference>
<dbReference type="STRING" id="76947.GCA_002080435_02552"/>
<dbReference type="PATRIC" id="fig|1219045.3.peg.1463"/>
<reference evidence="2" key="1">
    <citation type="submission" date="2014-08" db="EMBL/GenBank/DDBJ databases">
        <title>Draft genome sequences of Sphingobium herbicidovorans.</title>
        <authorList>
            <person name="Gan H.M."/>
            <person name="Gan H.Y."/>
            <person name="Savka M.A."/>
        </authorList>
    </citation>
    <scope>NUCLEOTIDE SEQUENCE [LARGE SCALE GENOMIC DNA]</scope>
    <source>
        <strain evidence="2">NBRC 16415</strain>
    </source>
</reference>
<dbReference type="eggNOG" id="ENOG5033C97">
    <property type="taxonomic scope" value="Bacteria"/>
</dbReference>
<sequence>MPWYNTGTVAVTNNSPTVTGSGTGWVGNVDAGQAFVGPNGIPYEILSVNSATSITLRTNYVGTTASGQAYRIMPVQGYLRDLATQAAALVLSFATVRDGVGQGIFPGGSVGTPAFRFSGDEDTGIYRAGTDAMALVTGGVERIKLHADGSVTIGVVSSSSARLDVVGAASSNNAMCIFSADGNAGGFISTTNEVGAANGLIINANRGGGKLSFWVNGSERWRISSSGHFYPIADNAYSVGGASNRPSVIYAATGSINTSDEREKSWIGIHADDRAKYLRIACAILDELGWFQFLESIEEKGADGARWHFGVRAQAVWAIVAGEGLCAPLIGTGAEQRPDPDWEGPPPPAWLCFDQWDEAVRQEPIFSEVLLDADGKPLQTGTRETIEREAGNRFGLRTDQLDLLLSWGLRELDKEKDALIADLTARVEALEAA</sequence>
<comment type="caution">
    <text evidence="2">The sequence shown here is derived from an EMBL/GenBank/DDBJ whole genome shotgun (WGS) entry which is preliminary data.</text>
</comment>
<feature type="domain" description="Peptidase S74" evidence="1">
    <location>
        <begin position="259"/>
        <end position="423"/>
    </location>
</feature>
<dbReference type="InterPro" id="IPR030392">
    <property type="entry name" value="S74_ICA"/>
</dbReference>
<dbReference type="OrthoDB" id="564699at2"/>
<dbReference type="EMBL" id="JFZA02000011">
    <property type="protein sequence ID" value="KFG90721.1"/>
    <property type="molecule type" value="Genomic_DNA"/>
</dbReference>
<evidence type="ECO:0000259" key="1">
    <source>
        <dbReference type="PROSITE" id="PS51688"/>
    </source>
</evidence>
<evidence type="ECO:0000313" key="2">
    <source>
        <dbReference type="EMBL" id="KFG90721.1"/>
    </source>
</evidence>
<organism evidence="2 3">
    <name type="scientific">Sphingobium herbicidovorans (strain ATCC 700291 / DSM 11019 / CCUG 56400 / KCTC 2939 / LMG 18315 / NBRC 16415 / MH)</name>
    <name type="common">Sphingomonas herbicidovorans</name>
    <dbReference type="NCBI Taxonomy" id="1219045"/>
    <lineage>
        <taxon>Bacteria</taxon>
        <taxon>Pseudomonadati</taxon>
        <taxon>Pseudomonadota</taxon>
        <taxon>Alphaproteobacteria</taxon>
        <taxon>Sphingomonadales</taxon>
        <taxon>Sphingomonadaceae</taxon>
        <taxon>Sphingobium</taxon>
    </lineage>
</organism>
<dbReference type="Gene3D" id="1.10.10.10">
    <property type="entry name" value="Winged helix-like DNA-binding domain superfamily/Winged helix DNA-binding domain"/>
    <property type="match status" value="1"/>
</dbReference>
<dbReference type="InterPro" id="IPR036388">
    <property type="entry name" value="WH-like_DNA-bd_sf"/>
</dbReference>